<dbReference type="Proteomes" id="UP000298179">
    <property type="component" value="Unassembled WGS sequence"/>
</dbReference>
<reference evidence="1 2" key="1">
    <citation type="submission" date="2019-03" db="EMBL/GenBank/DDBJ databases">
        <title>Jiella endophytica sp. nov., a novel endophytic bacterium isolated from root of Ficus microcarpa Linn. f.</title>
        <authorList>
            <person name="Tuo L."/>
        </authorList>
    </citation>
    <scope>NUCLEOTIDE SEQUENCE [LARGE SCALE GENOMIC DNA]</scope>
    <source>
        <strain evidence="1 2">CBS5Q-3</strain>
    </source>
</reference>
<keyword evidence="2" id="KW-1185">Reference proteome</keyword>
<proteinExistence type="predicted"/>
<dbReference type="EMBL" id="SOZD01000002">
    <property type="protein sequence ID" value="TFF25123.1"/>
    <property type="molecule type" value="Genomic_DNA"/>
</dbReference>
<comment type="caution">
    <text evidence="1">The sequence shown here is derived from an EMBL/GenBank/DDBJ whole genome shotgun (WGS) entry which is preliminary data.</text>
</comment>
<sequence>MFYERTGETLSETRPARESDVSRSASLDALMTIFHEVPLVLSLRIPKLMDETTIFSPFDRDETRRAITEKPGAFVEGIAAAHMAAFAACLTLQAETLSGPLTPWRLFEAMDTIVAASLAPSVERLQANDDRLSSDG</sequence>
<protein>
    <submittedName>
        <fullName evidence="1">Uncharacterized protein</fullName>
    </submittedName>
</protein>
<accession>A0A4Y8RN91</accession>
<dbReference type="AlphaFoldDB" id="A0A4Y8RN91"/>
<evidence type="ECO:0000313" key="1">
    <source>
        <dbReference type="EMBL" id="TFF25123.1"/>
    </source>
</evidence>
<organism evidence="1 2">
    <name type="scientific">Jiella endophytica</name>
    <dbReference type="NCBI Taxonomy" id="2558362"/>
    <lineage>
        <taxon>Bacteria</taxon>
        <taxon>Pseudomonadati</taxon>
        <taxon>Pseudomonadota</taxon>
        <taxon>Alphaproteobacteria</taxon>
        <taxon>Hyphomicrobiales</taxon>
        <taxon>Aurantimonadaceae</taxon>
        <taxon>Jiella</taxon>
    </lineage>
</organism>
<dbReference type="OrthoDB" id="7917037at2"/>
<gene>
    <name evidence="1" type="ORF">E3C22_07005</name>
</gene>
<name>A0A4Y8RN91_9HYPH</name>
<dbReference type="RefSeq" id="WP_134761293.1">
    <property type="nucleotide sequence ID" value="NZ_SOZD01000002.1"/>
</dbReference>
<evidence type="ECO:0000313" key="2">
    <source>
        <dbReference type="Proteomes" id="UP000298179"/>
    </source>
</evidence>